<reference evidence="1 2" key="1">
    <citation type="submission" date="2020-08" db="EMBL/GenBank/DDBJ databases">
        <title>Genomic Encyclopedia of Type Strains, Phase IV (KMG-IV): sequencing the most valuable type-strain genomes for metagenomic binning, comparative biology and taxonomic classification.</title>
        <authorList>
            <person name="Goeker M."/>
        </authorList>
    </citation>
    <scope>NUCLEOTIDE SEQUENCE [LARGE SCALE GENOMIC DNA]</scope>
    <source>
        <strain evidence="1 2">DSM 102189</strain>
    </source>
</reference>
<dbReference type="Pfam" id="PF13489">
    <property type="entry name" value="Methyltransf_23"/>
    <property type="match status" value="1"/>
</dbReference>
<dbReference type="InterPro" id="IPR029063">
    <property type="entry name" value="SAM-dependent_MTases_sf"/>
</dbReference>
<name>A0A841L3E9_9SPHN</name>
<sequence>MSVPTAPAACRLCGGDLNPRFTGTLLGRHKVGYLACAGCGSLQTEPPHWLAEAYANNLADLDTGAAQRCFVNMGASHLVARLFGLGNILDFGGGDGLHARLLRDHGLNAFVEDAHARPGYAQGFDAPDFTTPDLVTAFEVMEHFANPAEDLAQIFGRGARAVLASTTRWHGEGANWWYLTPSTGQHIFFYSDAAIDLIARRFGYTLVARGNYLLFVQPALATPARIRLARLMLRSRLPRLWASLVQMRQPTGGDADWQALSRRDQE</sequence>
<evidence type="ECO:0008006" key="3">
    <source>
        <dbReference type="Google" id="ProtNLM"/>
    </source>
</evidence>
<evidence type="ECO:0000313" key="1">
    <source>
        <dbReference type="EMBL" id="MBB6227359.1"/>
    </source>
</evidence>
<proteinExistence type="predicted"/>
<accession>A0A841L3E9</accession>
<evidence type="ECO:0000313" key="2">
    <source>
        <dbReference type="Proteomes" id="UP000538147"/>
    </source>
</evidence>
<gene>
    <name evidence="1" type="ORF">FHS79_001525</name>
</gene>
<dbReference type="AlphaFoldDB" id="A0A841L3E9"/>
<dbReference type="SUPFAM" id="SSF53335">
    <property type="entry name" value="S-adenosyl-L-methionine-dependent methyltransferases"/>
    <property type="match status" value="1"/>
</dbReference>
<comment type="caution">
    <text evidence="1">The sequence shown here is derived from an EMBL/GenBank/DDBJ whole genome shotgun (WGS) entry which is preliminary data.</text>
</comment>
<dbReference type="RefSeq" id="WP_184197781.1">
    <property type="nucleotide sequence ID" value="NZ_JACIIV010000009.1"/>
</dbReference>
<dbReference type="EMBL" id="JACIIV010000009">
    <property type="protein sequence ID" value="MBB6227359.1"/>
    <property type="molecule type" value="Genomic_DNA"/>
</dbReference>
<dbReference type="Gene3D" id="3.40.50.150">
    <property type="entry name" value="Vaccinia Virus protein VP39"/>
    <property type="match status" value="1"/>
</dbReference>
<protein>
    <recommendedName>
        <fullName evidence="3">Class I SAM-dependent methyltransferase</fullName>
    </recommendedName>
</protein>
<keyword evidence="2" id="KW-1185">Reference proteome</keyword>
<organism evidence="1 2">
    <name type="scientific">Polymorphobacter multimanifer</name>
    <dbReference type="NCBI Taxonomy" id="1070431"/>
    <lineage>
        <taxon>Bacteria</taxon>
        <taxon>Pseudomonadati</taxon>
        <taxon>Pseudomonadota</taxon>
        <taxon>Alphaproteobacteria</taxon>
        <taxon>Sphingomonadales</taxon>
        <taxon>Sphingosinicellaceae</taxon>
        <taxon>Polymorphobacter</taxon>
    </lineage>
</organism>
<dbReference type="Proteomes" id="UP000538147">
    <property type="component" value="Unassembled WGS sequence"/>
</dbReference>